<evidence type="ECO:0000313" key="8">
    <source>
        <dbReference type="Proteomes" id="UP001210120"/>
    </source>
</evidence>
<dbReference type="CDD" id="cd00392">
    <property type="entry name" value="Ribosomal_L13"/>
    <property type="match status" value="1"/>
</dbReference>
<dbReference type="GO" id="GO:0005840">
    <property type="term" value="C:ribosome"/>
    <property type="evidence" value="ECO:0007669"/>
    <property type="project" value="UniProtKB-KW"/>
</dbReference>
<organism evidence="7 8">
    <name type="scientific">Candidatus Phytoplasma sacchari</name>
    <dbReference type="NCBI Taxonomy" id="2609813"/>
    <lineage>
        <taxon>Bacteria</taxon>
        <taxon>Bacillati</taxon>
        <taxon>Mycoplasmatota</taxon>
        <taxon>Mollicutes</taxon>
        <taxon>Acholeplasmatales</taxon>
        <taxon>Acholeplasmataceae</taxon>
        <taxon>Candidatus Phytoplasma</taxon>
        <taxon>16SrXI (Rice yellow dwarf group)</taxon>
    </lineage>
</organism>
<dbReference type="NCBIfam" id="TIGR01066">
    <property type="entry name" value="rplM_bact"/>
    <property type="match status" value="1"/>
</dbReference>
<reference evidence="7" key="1">
    <citation type="submission" date="2022-12" db="EMBL/GenBank/DDBJ databases">
        <title>Genomic Characterization of Candidatus Phytoplasma sacchari in China.</title>
        <authorList>
            <person name="Zhang R.-Y."/>
        </authorList>
    </citation>
    <scope>NUCLEOTIDE SEQUENCE [LARGE SCALE GENOMIC DNA]</scope>
    <source>
        <strain evidence="7">SCWL1</strain>
    </source>
</reference>
<dbReference type="EMBL" id="CP115156">
    <property type="protein sequence ID" value="WBL31650.1"/>
    <property type="molecule type" value="Genomic_DNA"/>
</dbReference>
<dbReference type="Proteomes" id="UP001210120">
    <property type="component" value="Chromosome"/>
</dbReference>
<dbReference type="Gene3D" id="3.90.1180.10">
    <property type="entry name" value="Ribosomal protein L13"/>
    <property type="match status" value="1"/>
</dbReference>
<protein>
    <recommendedName>
        <fullName evidence="4">Large ribosomal subunit protein uL13</fullName>
    </recommendedName>
</protein>
<evidence type="ECO:0000256" key="3">
    <source>
        <dbReference type="ARBA" id="ARBA00023274"/>
    </source>
</evidence>
<comment type="subunit">
    <text evidence="4">Part of the 50S ribosomal subunit.</text>
</comment>
<dbReference type="Pfam" id="PF00572">
    <property type="entry name" value="Ribosomal_L13"/>
    <property type="match status" value="1"/>
</dbReference>
<keyword evidence="8" id="KW-1185">Reference proteome</keyword>
<dbReference type="PANTHER" id="PTHR11545:SF2">
    <property type="entry name" value="LARGE RIBOSOMAL SUBUNIT PROTEIN UL13M"/>
    <property type="match status" value="1"/>
</dbReference>
<dbReference type="PIRSF" id="PIRSF002181">
    <property type="entry name" value="Ribosomal_L13"/>
    <property type="match status" value="1"/>
</dbReference>
<evidence type="ECO:0000256" key="6">
    <source>
        <dbReference type="RuleBase" id="RU003878"/>
    </source>
</evidence>
<dbReference type="InterPro" id="IPR023563">
    <property type="entry name" value="Ribosomal_uL13_CS"/>
</dbReference>
<proteinExistence type="inferred from homology"/>
<comment type="similarity">
    <text evidence="1 4 5">Belongs to the universal ribosomal protein uL13 family.</text>
</comment>
<dbReference type="InterPro" id="IPR005823">
    <property type="entry name" value="Ribosomal_uL13_bac-type"/>
</dbReference>
<evidence type="ECO:0000256" key="4">
    <source>
        <dbReference type="HAMAP-Rule" id="MF_01366"/>
    </source>
</evidence>
<name>A0ABY7M1Q9_9MOLU</name>
<evidence type="ECO:0000313" key="7">
    <source>
        <dbReference type="EMBL" id="WBL31650.1"/>
    </source>
</evidence>
<dbReference type="SUPFAM" id="SSF52161">
    <property type="entry name" value="Ribosomal protein L13"/>
    <property type="match status" value="1"/>
</dbReference>
<sequence>MSINKQRVDRKWYLVDVENKILGRVSTKIASILKGKFKTSYTPNIDNGDYVIVINASKVKLTGKKLKQKTYFRHSGYPGGLNKITALELMKKFPIRVLEKSVFGMLPHTKLGNQMRKKLFVYPNKLYDQKSQKITFLEV</sequence>
<accession>A0ABY7M1Q9</accession>
<evidence type="ECO:0000256" key="1">
    <source>
        <dbReference type="ARBA" id="ARBA00006227"/>
    </source>
</evidence>
<gene>
    <name evidence="4 6 7" type="primary">rplM</name>
    <name evidence="7" type="ORF">O7R10_01595</name>
</gene>
<evidence type="ECO:0000256" key="5">
    <source>
        <dbReference type="RuleBase" id="RU003877"/>
    </source>
</evidence>
<keyword evidence="3 4" id="KW-0687">Ribonucleoprotein</keyword>
<dbReference type="InterPro" id="IPR036899">
    <property type="entry name" value="Ribosomal_uL13_sf"/>
</dbReference>
<keyword evidence="2 4" id="KW-0689">Ribosomal protein</keyword>
<dbReference type="PANTHER" id="PTHR11545">
    <property type="entry name" value="RIBOSOMAL PROTEIN L13"/>
    <property type="match status" value="1"/>
</dbReference>
<dbReference type="HAMAP" id="MF_01366">
    <property type="entry name" value="Ribosomal_uL13"/>
    <property type="match status" value="1"/>
</dbReference>
<dbReference type="PROSITE" id="PS00783">
    <property type="entry name" value="RIBOSOMAL_L13"/>
    <property type="match status" value="1"/>
</dbReference>
<comment type="function">
    <text evidence="4 6">This protein is one of the early assembly proteins of the 50S ribosomal subunit, although it is not seen to bind rRNA by itself. It is important during the early stages of 50S assembly.</text>
</comment>
<dbReference type="InterPro" id="IPR005822">
    <property type="entry name" value="Ribosomal_uL13"/>
</dbReference>
<evidence type="ECO:0000256" key="2">
    <source>
        <dbReference type="ARBA" id="ARBA00022980"/>
    </source>
</evidence>